<dbReference type="EMBL" id="CP019082">
    <property type="protein sequence ID" value="APW63549.1"/>
    <property type="molecule type" value="Genomic_DNA"/>
</dbReference>
<dbReference type="Pfam" id="PF10686">
    <property type="entry name" value="YAcAr"/>
    <property type="match status" value="1"/>
</dbReference>
<sequence length="148" mass="16531">MRIIVTGDRKWYVPELAEAILARLILRYGGSLVIVHGAATGVDQSFSEACADSGIEQERHPARWEDVYVEGAVVRHDRKRPYNANAGPMRNAEMVALGADMCIALHRRIRLSKGTRDCALRAIEARVPTYLIESELGEPRRLSFSDLV</sequence>
<dbReference type="InterPro" id="IPR019627">
    <property type="entry name" value="YAcAr"/>
</dbReference>
<feature type="domain" description="YspA cpYpsA-related SLOG" evidence="1">
    <location>
        <begin position="1"/>
        <end position="65"/>
    </location>
</feature>
<dbReference type="AlphaFoldDB" id="A0A1U7CXD7"/>
<dbReference type="KEGG" id="pbor:BSF38_05121"/>
<name>A0A1U7CXD7_9BACT</name>
<reference evidence="3" key="1">
    <citation type="submission" date="2016-12" db="EMBL/GenBank/DDBJ databases">
        <title>Comparative genomics of four Isosphaeraceae planctomycetes: a common pool of plasmids and glycoside hydrolase genes.</title>
        <authorList>
            <person name="Ivanova A."/>
        </authorList>
    </citation>
    <scope>NUCLEOTIDE SEQUENCE [LARGE SCALE GENOMIC DNA]</scope>
    <source>
        <strain evidence="3">PX4</strain>
    </source>
</reference>
<evidence type="ECO:0000259" key="1">
    <source>
        <dbReference type="Pfam" id="PF10686"/>
    </source>
</evidence>
<keyword evidence="3" id="KW-1185">Reference proteome</keyword>
<dbReference type="STRING" id="1387353.BSF38_05121"/>
<gene>
    <name evidence="2" type="ORF">BSF38_05121</name>
</gene>
<evidence type="ECO:0000313" key="2">
    <source>
        <dbReference type="EMBL" id="APW63549.1"/>
    </source>
</evidence>
<proteinExistence type="predicted"/>
<accession>A0A1U7CXD7</accession>
<protein>
    <recommendedName>
        <fullName evidence="1">YspA cpYpsA-related SLOG domain-containing protein</fullName>
    </recommendedName>
</protein>
<dbReference type="OrthoDB" id="279725at2"/>
<evidence type="ECO:0000313" key="3">
    <source>
        <dbReference type="Proteomes" id="UP000186309"/>
    </source>
</evidence>
<dbReference type="Proteomes" id="UP000186309">
    <property type="component" value="Chromosome"/>
</dbReference>
<dbReference type="RefSeq" id="WP_076349885.1">
    <property type="nucleotide sequence ID" value="NZ_CP019082.1"/>
</dbReference>
<organism evidence="2 3">
    <name type="scientific">Paludisphaera borealis</name>
    <dbReference type="NCBI Taxonomy" id="1387353"/>
    <lineage>
        <taxon>Bacteria</taxon>
        <taxon>Pseudomonadati</taxon>
        <taxon>Planctomycetota</taxon>
        <taxon>Planctomycetia</taxon>
        <taxon>Isosphaerales</taxon>
        <taxon>Isosphaeraceae</taxon>
        <taxon>Paludisphaera</taxon>
    </lineage>
</organism>